<feature type="coiled-coil region" evidence="1">
    <location>
        <begin position="227"/>
        <end position="254"/>
    </location>
</feature>
<keyword evidence="1" id="KW-0175">Coiled coil</keyword>
<reference evidence="2" key="1">
    <citation type="journal article" date="2020" name="Nature">
        <title>Giant virus diversity and host interactions through global metagenomics.</title>
        <authorList>
            <person name="Schulz F."/>
            <person name="Roux S."/>
            <person name="Paez-Espino D."/>
            <person name="Jungbluth S."/>
            <person name="Walsh D.A."/>
            <person name="Denef V.J."/>
            <person name="McMahon K.D."/>
            <person name="Konstantinidis K.T."/>
            <person name="Eloe-Fadrosh E.A."/>
            <person name="Kyrpides N.C."/>
            <person name="Woyke T."/>
        </authorList>
    </citation>
    <scope>NUCLEOTIDE SEQUENCE</scope>
    <source>
        <strain evidence="2">GVMAG-M-3300024261-37</strain>
    </source>
</reference>
<accession>A0A6C0IRP2</accession>
<organism evidence="2">
    <name type="scientific">viral metagenome</name>
    <dbReference type="NCBI Taxonomy" id="1070528"/>
    <lineage>
        <taxon>unclassified sequences</taxon>
        <taxon>metagenomes</taxon>
        <taxon>organismal metagenomes</taxon>
    </lineage>
</organism>
<dbReference type="EMBL" id="MN740234">
    <property type="protein sequence ID" value="QHT95086.1"/>
    <property type="molecule type" value="Genomic_DNA"/>
</dbReference>
<evidence type="ECO:0000256" key="1">
    <source>
        <dbReference type="SAM" id="Coils"/>
    </source>
</evidence>
<name>A0A6C0IRP2_9ZZZZ</name>
<sequence>MSVLNNANKQMLIELCGTQGISIDDDFQTFFERLCNDYNNNRLEYNNIQEINKQILADCFYYSQKKIEALSNQQVATQQEPARINQYNSMDNMELKTLDSKDLRIQKDSDFTMKLKSREEAFQTLIQKPVPQKVSFEDKEQDLPSANLEVLMNQSLADREKELKQILNNKTTDKAREWLKPIETSDKPKQEKKVRFQQDDRTMNDKQDVANLLSKLKPKSNENTEIINLLKKVLENQENVKQTLNEVKQRLDELKV</sequence>
<dbReference type="AlphaFoldDB" id="A0A6C0IRP2"/>
<protein>
    <submittedName>
        <fullName evidence="2">Uncharacterized protein</fullName>
    </submittedName>
</protein>
<evidence type="ECO:0000313" key="2">
    <source>
        <dbReference type="EMBL" id="QHT95086.1"/>
    </source>
</evidence>
<proteinExistence type="predicted"/>